<evidence type="ECO:0000256" key="1">
    <source>
        <dbReference type="ARBA" id="ARBA00001805"/>
    </source>
</evidence>
<dbReference type="Proteomes" id="UP000030745">
    <property type="component" value="Unassembled WGS sequence"/>
</dbReference>
<dbReference type="OMA" id="MINAREQ"/>
<dbReference type="RefSeq" id="XP_012198025.1">
    <property type="nucleotide sequence ID" value="XM_012342635.1"/>
</dbReference>
<reference evidence="4 5" key="1">
    <citation type="journal article" date="2013" name="PLoS Genet.">
        <title>Distinctive expansion of potential virulence genes in the genome of the oomycete fish pathogen Saprolegnia parasitica.</title>
        <authorList>
            <person name="Jiang R.H."/>
            <person name="de Bruijn I."/>
            <person name="Haas B.J."/>
            <person name="Belmonte R."/>
            <person name="Lobach L."/>
            <person name="Christie J."/>
            <person name="van den Ackerveken G."/>
            <person name="Bottin A."/>
            <person name="Bulone V."/>
            <person name="Diaz-Moreno S.M."/>
            <person name="Dumas B."/>
            <person name="Fan L."/>
            <person name="Gaulin E."/>
            <person name="Govers F."/>
            <person name="Grenville-Briggs L.J."/>
            <person name="Horner N.R."/>
            <person name="Levin J.Z."/>
            <person name="Mammella M."/>
            <person name="Meijer H.J."/>
            <person name="Morris P."/>
            <person name="Nusbaum C."/>
            <person name="Oome S."/>
            <person name="Phillips A.J."/>
            <person name="van Rooyen D."/>
            <person name="Rzeszutek E."/>
            <person name="Saraiva M."/>
            <person name="Secombes C.J."/>
            <person name="Seidl M.F."/>
            <person name="Snel B."/>
            <person name="Stassen J.H."/>
            <person name="Sykes S."/>
            <person name="Tripathy S."/>
            <person name="van den Berg H."/>
            <person name="Vega-Arreguin J.C."/>
            <person name="Wawra S."/>
            <person name="Young S.K."/>
            <person name="Zeng Q."/>
            <person name="Dieguez-Uribeondo J."/>
            <person name="Russ C."/>
            <person name="Tyler B.M."/>
            <person name="van West P."/>
        </authorList>
    </citation>
    <scope>NUCLEOTIDE SEQUENCE [LARGE SCALE GENOMIC DNA]</scope>
    <source>
        <strain evidence="4 5">CBS 223.65</strain>
    </source>
</reference>
<keyword evidence="5" id="KW-1185">Reference proteome</keyword>
<dbReference type="EC" id="2.5.1.32" evidence="2"/>
<dbReference type="Pfam" id="PF00494">
    <property type="entry name" value="SQS_PSY"/>
    <property type="match status" value="1"/>
</dbReference>
<dbReference type="Gene3D" id="1.10.600.10">
    <property type="entry name" value="Farnesyl Diphosphate Synthase"/>
    <property type="match status" value="1"/>
</dbReference>
<dbReference type="AlphaFoldDB" id="A0A067CQ97"/>
<dbReference type="SUPFAM" id="SSF48576">
    <property type="entry name" value="Terpenoid synthases"/>
    <property type="match status" value="1"/>
</dbReference>
<dbReference type="OrthoDB" id="270318at2759"/>
<proteinExistence type="predicted"/>
<sequence length="307" mass="34901">MMLRGLQRRSISSEAMGLRDSVRNFDYDNFLCALLLPSKAQDAYFALRAFNIEIAKIKDSVRTNPGAGRMRIHWWRQRIHDIYASPKPVKDHFLLAELQSAIQRHNLTQRWFDRILEARELDLEMDQPETLLQLEHYAEKTASSLLYLALECVDVRDDTADVAAQHAGMAVGMTTLLRGTVFHAKHNHVYLPKAVLEKHGLEAYDVLQGLGEDPALGAKCAPAAFDVACTALNHLRSARDLKGSLPKAASPSSTRRYEFAVLAMVPTQLFLDKLETTNFNLFDETLHESRPQKLQLQLLKHSVFRYF</sequence>
<dbReference type="STRING" id="695850.A0A067CQ97"/>
<name>A0A067CQ97_SAPPC</name>
<keyword evidence="3" id="KW-0125">Carotenoid biosynthesis</keyword>
<accession>A0A067CQ97</accession>
<organism evidence="4 5">
    <name type="scientific">Saprolegnia parasitica (strain CBS 223.65)</name>
    <dbReference type="NCBI Taxonomy" id="695850"/>
    <lineage>
        <taxon>Eukaryota</taxon>
        <taxon>Sar</taxon>
        <taxon>Stramenopiles</taxon>
        <taxon>Oomycota</taxon>
        <taxon>Saprolegniomycetes</taxon>
        <taxon>Saprolegniales</taxon>
        <taxon>Saprolegniaceae</taxon>
        <taxon>Saprolegnia</taxon>
    </lineage>
</organism>
<protein>
    <recommendedName>
        <fullName evidence="2">15-cis-phytoene synthase</fullName>
        <ecNumber evidence="2">2.5.1.32</ecNumber>
    </recommendedName>
</protein>
<dbReference type="EMBL" id="KK583198">
    <property type="protein sequence ID" value="KDO31430.1"/>
    <property type="molecule type" value="Genomic_DNA"/>
</dbReference>
<dbReference type="InterPro" id="IPR002060">
    <property type="entry name" value="Squ/phyt_synthse"/>
</dbReference>
<dbReference type="PANTHER" id="PTHR31480">
    <property type="entry name" value="BIFUNCTIONAL LYCOPENE CYCLASE/PHYTOENE SYNTHASE"/>
    <property type="match status" value="1"/>
</dbReference>
<evidence type="ECO:0000256" key="2">
    <source>
        <dbReference type="ARBA" id="ARBA00012396"/>
    </source>
</evidence>
<dbReference type="KEGG" id="spar:SPRG_04045"/>
<evidence type="ECO:0000313" key="5">
    <source>
        <dbReference type="Proteomes" id="UP000030745"/>
    </source>
</evidence>
<dbReference type="VEuPathDB" id="FungiDB:SPRG_04045"/>
<gene>
    <name evidence="4" type="ORF">SPRG_04045</name>
</gene>
<dbReference type="GO" id="GO:0016117">
    <property type="term" value="P:carotenoid biosynthetic process"/>
    <property type="evidence" value="ECO:0007669"/>
    <property type="project" value="UniProtKB-KW"/>
</dbReference>
<dbReference type="InterPro" id="IPR008949">
    <property type="entry name" value="Isoprenoid_synthase_dom_sf"/>
</dbReference>
<evidence type="ECO:0000256" key="3">
    <source>
        <dbReference type="ARBA" id="ARBA00022746"/>
    </source>
</evidence>
<dbReference type="GeneID" id="24126518"/>
<evidence type="ECO:0000313" key="4">
    <source>
        <dbReference type="EMBL" id="KDO31430.1"/>
    </source>
</evidence>
<comment type="catalytic activity">
    <reaction evidence="1">
        <text>2 (2E,6E,10E)-geranylgeranyl diphosphate = 15-cis-phytoene + 2 diphosphate</text>
        <dbReference type="Rhea" id="RHEA:34475"/>
        <dbReference type="ChEBI" id="CHEBI:27787"/>
        <dbReference type="ChEBI" id="CHEBI:33019"/>
        <dbReference type="ChEBI" id="CHEBI:58756"/>
        <dbReference type="EC" id="2.5.1.32"/>
    </reaction>
</comment>